<accession>I6EC72</accession>
<dbReference type="PRINTS" id="PR00316">
    <property type="entry name" value="ENTEROVIROMP"/>
</dbReference>
<proteinExistence type="predicted"/>
<comment type="caution">
    <text evidence="6">The sequence shown here is derived from an EMBL/GenBank/DDBJ whole genome shotgun (WGS) entry which is preliminary data.</text>
</comment>
<evidence type="ECO:0000256" key="2">
    <source>
        <dbReference type="ARBA" id="ARBA00022452"/>
    </source>
</evidence>
<dbReference type="PATRIC" id="fig|766140.3.peg.1645"/>
<dbReference type="InterPro" id="IPR011250">
    <property type="entry name" value="OMP/PagP_B-barrel"/>
</dbReference>
<sequence length="56" mass="5955">MLTGSDDNRHSNTSLAWGAGVQFNPTESVAIDLAYEGSGSGDWRTDGFIVGVGYKF</sequence>
<evidence type="ECO:0000313" key="7">
    <source>
        <dbReference type="Proteomes" id="UP000004199"/>
    </source>
</evidence>
<evidence type="ECO:0000256" key="5">
    <source>
        <dbReference type="ARBA" id="ARBA00023136"/>
    </source>
</evidence>
<dbReference type="GO" id="GO:0016020">
    <property type="term" value="C:membrane"/>
    <property type="evidence" value="ECO:0007669"/>
    <property type="project" value="UniProtKB-SubCell"/>
</dbReference>
<keyword evidence="5" id="KW-0472">Membrane</keyword>
<evidence type="ECO:0000256" key="3">
    <source>
        <dbReference type="ARBA" id="ARBA00022692"/>
    </source>
</evidence>
<gene>
    <name evidence="6" type="ORF">SB444474_1500</name>
</gene>
<dbReference type="AlphaFoldDB" id="I6EC72"/>
<dbReference type="Proteomes" id="UP000004199">
    <property type="component" value="Unassembled WGS sequence"/>
</dbReference>
<reference evidence="6 7" key="1">
    <citation type="submission" date="2012-03" db="EMBL/GenBank/DDBJ databases">
        <authorList>
            <person name="Rasko D."/>
            <person name="Redman J."/>
            <person name="Daugherty S.C."/>
            <person name="Tallon L."/>
            <person name="Sadzewicz L."/>
            <person name="Jones K."/>
            <person name="Santana-Cruz I."/>
            <person name="Liu X."/>
        </authorList>
    </citation>
    <scope>NUCLEOTIDE SEQUENCE [LARGE SCALE GENOMIC DNA]</scope>
    <source>
        <strain evidence="6 7">4444-74</strain>
    </source>
</reference>
<dbReference type="InterPro" id="IPR051723">
    <property type="entry name" value="Bact_OM_Invasion-Related"/>
</dbReference>
<evidence type="ECO:0000313" key="6">
    <source>
        <dbReference type="EMBL" id="EIQ41614.1"/>
    </source>
</evidence>
<evidence type="ECO:0000256" key="4">
    <source>
        <dbReference type="ARBA" id="ARBA00022729"/>
    </source>
</evidence>
<evidence type="ECO:0000256" key="1">
    <source>
        <dbReference type="ARBA" id="ARBA00004141"/>
    </source>
</evidence>
<dbReference type="InterPro" id="IPR000758">
    <property type="entry name" value="Enterovir_OMP"/>
</dbReference>
<name>I6EC72_SHIBO</name>
<organism evidence="6 7">
    <name type="scientific">Shigella boydii 4444-74</name>
    <dbReference type="NCBI Taxonomy" id="766140"/>
    <lineage>
        <taxon>Bacteria</taxon>
        <taxon>Pseudomonadati</taxon>
        <taxon>Pseudomonadota</taxon>
        <taxon>Gammaproteobacteria</taxon>
        <taxon>Enterobacterales</taxon>
        <taxon>Enterobacteriaceae</taxon>
        <taxon>Shigella</taxon>
    </lineage>
</organism>
<keyword evidence="4" id="KW-0732">Signal</keyword>
<keyword evidence="3" id="KW-0812">Transmembrane</keyword>
<comment type="subcellular location">
    <subcellularLocation>
        <location evidence="1">Membrane</location>
        <topology evidence="1">Multi-pass membrane protein</topology>
    </subcellularLocation>
</comment>
<dbReference type="GO" id="GO:0044384">
    <property type="term" value="C:host outer membrane"/>
    <property type="evidence" value="ECO:0007669"/>
    <property type="project" value="InterPro"/>
</dbReference>
<dbReference type="PANTHER" id="PTHR35892">
    <property type="entry name" value="OUTER MEMBRANE PROTEIN PAGN-RELATED"/>
    <property type="match status" value="1"/>
</dbReference>
<dbReference type="PANTHER" id="PTHR35892:SF2">
    <property type="entry name" value="OUTER MEMBRANE PROTEIN PAGN"/>
    <property type="match status" value="1"/>
</dbReference>
<evidence type="ECO:0008006" key="8">
    <source>
        <dbReference type="Google" id="ProtNLM"/>
    </source>
</evidence>
<dbReference type="Pfam" id="PF06316">
    <property type="entry name" value="Ail_Lom"/>
    <property type="match status" value="1"/>
</dbReference>
<keyword evidence="2" id="KW-1134">Transmembrane beta strand</keyword>
<dbReference type="Gene3D" id="2.40.160.20">
    <property type="match status" value="1"/>
</dbReference>
<protein>
    <recommendedName>
        <fullName evidence="8">Enterobacterial Ail/Lom family protein</fullName>
    </recommendedName>
</protein>
<dbReference type="EMBL" id="AKNB01000211">
    <property type="protein sequence ID" value="EIQ41614.1"/>
    <property type="molecule type" value="Genomic_DNA"/>
</dbReference>
<dbReference type="PROSITE" id="PS00695">
    <property type="entry name" value="ENT_VIR_OMP_2"/>
    <property type="match status" value="1"/>
</dbReference>
<dbReference type="SUPFAM" id="SSF56925">
    <property type="entry name" value="OMPA-like"/>
    <property type="match status" value="1"/>
</dbReference>